<evidence type="ECO:0000313" key="4">
    <source>
        <dbReference type="EMBL" id="MBA0573511.1"/>
    </source>
</evidence>
<dbReference type="Gene3D" id="3.40.50.12780">
    <property type="entry name" value="N-terminal domain of ligase-like"/>
    <property type="match status" value="1"/>
</dbReference>
<dbReference type="Pfam" id="PF00501">
    <property type="entry name" value="AMP-binding"/>
    <property type="match status" value="1"/>
</dbReference>
<dbReference type="AlphaFoldDB" id="A0A7J8N985"/>
<feature type="non-terminal residue" evidence="4">
    <location>
        <position position="1"/>
    </location>
</feature>
<keyword evidence="2" id="KW-0436">Ligase</keyword>
<protein>
    <recommendedName>
        <fullName evidence="3">AMP-dependent synthetase/ligase domain-containing protein</fullName>
    </recommendedName>
</protein>
<dbReference type="PROSITE" id="PS00455">
    <property type="entry name" value="AMP_BINDING"/>
    <property type="match status" value="1"/>
</dbReference>
<evidence type="ECO:0000313" key="5">
    <source>
        <dbReference type="Proteomes" id="UP000593572"/>
    </source>
</evidence>
<proteinExistence type="inferred from homology"/>
<reference evidence="4 5" key="1">
    <citation type="journal article" date="2019" name="Genome Biol. Evol.">
        <title>Insights into the evolution of the New World diploid cottons (Gossypium, subgenus Houzingenia) based on genome sequencing.</title>
        <authorList>
            <person name="Grover C.E."/>
            <person name="Arick M.A. 2nd"/>
            <person name="Thrash A."/>
            <person name="Conover J.L."/>
            <person name="Sanders W.S."/>
            <person name="Peterson D.G."/>
            <person name="Frelichowski J.E."/>
            <person name="Scheffler J.A."/>
            <person name="Scheffler B.E."/>
            <person name="Wendel J.F."/>
        </authorList>
    </citation>
    <scope>NUCLEOTIDE SEQUENCE [LARGE SCALE GENOMIC DNA]</scope>
    <source>
        <strain evidence="4">157</strain>
        <tissue evidence="4">Leaf</tissue>
    </source>
</reference>
<sequence>PNPANSTPLTTLGFLDRAATAYGDSPSIVYNNVSYTWLQTHCRCLQMASSLTSLGIQRGQVVSVVAPNVPSMYELQFAVPMSGAVLNNINTRLDAHTLSILLQHSESKLVFVDHHSSSLVLEAISLFPRNTKHPQLILIDDEMVSSGSKSTSSTSHFLDHYEGILEDGDPKFKWVRPKSEWDPMVLNYTSGTTSCPKGVSLSHREIFKKTMDALVDWSVPNQPVYLWTLPIFHANGWSFPWGMAAVGGTNICLRKVDHSQIYHLVQQHKVTHMYGAPVVLNMLSNSPDLKILDHYVQILTAGSPPPAPVLAKIELMGFVVSHGYGLTETGGIVVSCAWKQK</sequence>
<dbReference type="InterPro" id="IPR000873">
    <property type="entry name" value="AMP-dep_synth/lig_dom"/>
</dbReference>
<evidence type="ECO:0000259" key="3">
    <source>
        <dbReference type="Pfam" id="PF00501"/>
    </source>
</evidence>
<dbReference type="PANTHER" id="PTHR43859:SF37">
    <property type="entry name" value="ACYL-ACTIVATING ENZYME 9-RELATED"/>
    <property type="match status" value="1"/>
</dbReference>
<dbReference type="InterPro" id="IPR020845">
    <property type="entry name" value="AMP-binding_CS"/>
</dbReference>
<feature type="domain" description="AMP-dependent synthetase/ligase" evidence="3">
    <location>
        <begin position="15"/>
        <end position="335"/>
    </location>
</feature>
<comment type="similarity">
    <text evidence="1">Belongs to the ATP-dependent AMP-binding enzyme family.</text>
</comment>
<dbReference type="Proteomes" id="UP000593572">
    <property type="component" value="Unassembled WGS sequence"/>
</dbReference>
<organism evidence="4 5">
    <name type="scientific">Gossypium lobatum</name>
    <dbReference type="NCBI Taxonomy" id="34289"/>
    <lineage>
        <taxon>Eukaryota</taxon>
        <taxon>Viridiplantae</taxon>
        <taxon>Streptophyta</taxon>
        <taxon>Embryophyta</taxon>
        <taxon>Tracheophyta</taxon>
        <taxon>Spermatophyta</taxon>
        <taxon>Magnoliopsida</taxon>
        <taxon>eudicotyledons</taxon>
        <taxon>Gunneridae</taxon>
        <taxon>Pentapetalae</taxon>
        <taxon>rosids</taxon>
        <taxon>malvids</taxon>
        <taxon>Malvales</taxon>
        <taxon>Malvaceae</taxon>
        <taxon>Malvoideae</taxon>
        <taxon>Gossypium</taxon>
    </lineage>
</organism>
<dbReference type="PANTHER" id="PTHR43859">
    <property type="entry name" value="ACYL-ACTIVATING ENZYME"/>
    <property type="match status" value="1"/>
</dbReference>
<gene>
    <name evidence="4" type="ORF">Golob_000783</name>
</gene>
<dbReference type="EMBL" id="JABEZX010000013">
    <property type="protein sequence ID" value="MBA0573511.1"/>
    <property type="molecule type" value="Genomic_DNA"/>
</dbReference>
<dbReference type="InterPro" id="IPR042099">
    <property type="entry name" value="ANL_N_sf"/>
</dbReference>
<evidence type="ECO:0000256" key="2">
    <source>
        <dbReference type="ARBA" id="ARBA00022598"/>
    </source>
</evidence>
<comment type="caution">
    <text evidence="4">The sequence shown here is derived from an EMBL/GenBank/DDBJ whole genome shotgun (WGS) entry which is preliminary data.</text>
</comment>
<dbReference type="SUPFAM" id="SSF56801">
    <property type="entry name" value="Acetyl-CoA synthetase-like"/>
    <property type="match status" value="1"/>
</dbReference>
<dbReference type="GO" id="GO:0016874">
    <property type="term" value="F:ligase activity"/>
    <property type="evidence" value="ECO:0007669"/>
    <property type="project" value="UniProtKB-KW"/>
</dbReference>
<keyword evidence="5" id="KW-1185">Reference proteome</keyword>
<accession>A0A7J8N985</accession>
<evidence type="ECO:0000256" key="1">
    <source>
        <dbReference type="ARBA" id="ARBA00006432"/>
    </source>
</evidence>
<name>A0A7J8N985_9ROSI</name>